<protein>
    <submittedName>
        <fullName evidence="1">DUF1289 domain-containing protein</fullName>
    </submittedName>
</protein>
<dbReference type="PANTHER" id="PTHR35175:SF2">
    <property type="entry name" value="DUF1289 DOMAIN-CONTAINING PROTEIN"/>
    <property type="match status" value="1"/>
</dbReference>
<dbReference type="Pfam" id="PF06945">
    <property type="entry name" value="DUF1289"/>
    <property type="match status" value="1"/>
</dbReference>
<keyword evidence="2" id="KW-1185">Reference proteome</keyword>
<dbReference type="RefSeq" id="WP_160419485.1">
    <property type="nucleotide sequence ID" value="NZ_WTKP01000009.1"/>
</dbReference>
<evidence type="ECO:0000313" key="1">
    <source>
        <dbReference type="EMBL" id="MWJ29058.1"/>
    </source>
</evidence>
<dbReference type="AlphaFoldDB" id="A0A7X3H1Z3"/>
<accession>A0A7X3H1Z3</accession>
<dbReference type="InterPro" id="IPR010710">
    <property type="entry name" value="DUF1289"/>
</dbReference>
<gene>
    <name evidence="1" type="ORF">GPM19_12755</name>
</gene>
<proteinExistence type="predicted"/>
<dbReference type="Proteomes" id="UP000437638">
    <property type="component" value="Unassembled WGS sequence"/>
</dbReference>
<comment type="caution">
    <text evidence="1">The sequence shown here is derived from an EMBL/GenBank/DDBJ whole genome shotgun (WGS) entry which is preliminary data.</text>
</comment>
<name>A0A7X3H1Z3_9GAMM</name>
<dbReference type="EMBL" id="WTKP01000009">
    <property type="protein sequence ID" value="MWJ29058.1"/>
    <property type="molecule type" value="Genomic_DNA"/>
</dbReference>
<dbReference type="PANTHER" id="PTHR35175">
    <property type="entry name" value="DUF1289 DOMAIN-CONTAINING PROTEIN"/>
    <property type="match status" value="1"/>
</dbReference>
<organism evidence="1 2">
    <name type="scientific">Vreelandella zhuhanensis</name>
    <dbReference type="NCBI Taxonomy" id="2684210"/>
    <lineage>
        <taxon>Bacteria</taxon>
        <taxon>Pseudomonadati</taxon>
        <taxon>Pseudomonadota</taxon>
        <taxon>Gammaproteobacteria</taxon>
        <taxon>Oceanospirillales</taxon>
        <taxon>Halomonadaceae</taxon>
        <taxon>Vreelandella</taxon>
    </lineage>
</organism>
<reference evidence="1 2" key="1">
    <citation type="submission" date="2019-12" db="EMBL/GenBank/DDBJ databases">
        <title>Halomonas rutogse sp. nov. isolated from two lakes on Tibetan Plateau.</title>
        <authorList>
            <person name="Gao P."/>
        </authorList>
    </citation>
    <scope>NUCLEOTIDE SEQUENCE [LARGE SCALE GENOMIC DNA]</scope>
    <source>
        <strain evidence="1 2">ZH2S</strain>
    </source>
</reference>
<sequence length="57" mass="6514">MPKTIDSPCISVCKLSKELCIGCGRTLEEIRLWKTMQYPEKSLTMKRAEQRLTSSPP</sequence>
<evidence type="ECO:0000313" key="2">
    <source>
        <dbReference type="Proteomes" id="UP000437638"/>
    </source>
</evidence>